<feature type="transmembrane region" description="Helical" evidence="1">
    <location>
        <begin position="20"/>
        <end position="40"/>
    </location>
</feature>
<keyword evidence="1" id="KW-0812">Transmembrane</keyword>
<gene>
    <name evidence="2" type="ORF">CX676_08470</name>
</gene>
<protein>
    <recommendedName>
        <fullName evidence="4">DUF304 domain-containing protein</fullName>
    </recommendedName>
</protein>
<sequence>MADLQPGEKVVQVWRSSDTAILRSVGIATALVTALLLFIARDAEGGFDTRRFLISIAIFAAIMLASGFLLDRNREWVMTDRRVIAPNGRSLDLGPDLKVRPLIFALRLRQQGRLSLTVRGVPDIGGMAATIRQAALTPRRPG</sequence>
<keyword evidence="1" id="KW-0472">Membrane</keyword>
<feature type="transmembrane region" description="Helical" evidence="1">
    <location>
        <begin position="52"/>
        <end position="70"/>
    </location>
</feature>
<keyword evidence="3" id="KW-1185">Reference proteome</keyword>
<dbReference type="AlphaFoldDB" id="A0A2H5EY39"/>
<evidence type="ECO:0000256" key="1">
    <source>
        <dbReference type="SAM" id="Phobius"/>
    </source>
</evidence>
<reference evidence="2 3" key="1">
    <citation type="journal article" date="2013" name="Antonie Van Leeuwenhoek">
        <title>Paracoccus zhejiangensis sp. nov., isolated from activated sludge in wastewater-treatment system.</title>
        <authorList>
            <person name="Wu Z.G."/>
            <person name="Zhang D.F."/>
            <person name="Liu Y.L."/>
            <person name="Wang F."/>
            <person name="Jiang X."/>
            <person name="Li C."/>
            <person name="Li S.P."/>
            <person name="Hong Q."/>
            <person name="Li W.J."/>
        </authorList>
    </citation>
    <scope>NUCLEOTIDE SEQUENCE [LARGE SCALE GENOMIC DNA]</scope>
    <source>
        <strain evidence="2 3">J6</strain>
    </source>
</reference>
<dbReference type="OrthoDB" id="7775570at2"/>
<dbReference type="KEGG" id="pzh:CX676_08470"/>
<organism evidence="2 3">
    <name type="scientific">Paracoccus zhejiangensis</name>
    <dbReference type="NCBI Taxonomy" id="1077935"/>
    <lineage>
        <taxon>Bacteria</taxon>
        <taxon>Pseudomonadati</taxon>
        <taxon>Pseudomonadota</taxon>
        <taxon>Alphaproteobacteria</taxon>
        <taxon>Rhodobacterales</taxon>
        <taxon>Paracoccaceae</taxon>
        <taxon>Paracoccus</taxon>
    </lineage>
</organism>
<evidence type="ECO:0000313" key="3">
    <source>
        <dbReference type="Proteomes" id="UP000234530"/>
    </source>
</evidence>
<name>A0A2H5EY39_9RHOB</name>
<proteinExistence type="predicted"/>
<dbReference type="EMBL" id="CP025430">
    <property type="protein sequence ID" value="AUH64183.1"/>
    <property type="molecule type" value="Genomic_DNA"/>
</dbReference>
<keyword evidence="1" id="KW-1133">Transmembrane helix</keyword>
<evidence type="ECO:0008006" key="4">
    <source>
        <dbReference type="Google" id="ProtNLM"/>
    </source>
</evidence>
<accession>A0A2H5EY39</accession>
<dbReference type="Proteomes" id="UP000234530">
    <property type="component" value="Chromosome"/>
</dbReference>
<dbReference type="RefSeq" id="WP_101752221.1">
    <property type="nucleotide sequence ID" value="NZ_CP025430.1"/>
</dbReference>
<evidence type="ECO:0000313" key="2">
    <source>
        <dbReference type="EMBL" id="AUH64183.1"/>
    </source>
</evidence>